<evidence type="ECO:0000313" key="1">
    <source>
        <dbReference type="EMBL" id="EQB01219.1"/>
    </source>
</evidence>
<protein>
    <recommendedName>
        <fullName evidence="3">4-oxalocrotonate decarboxylase</fullName>
    </recommendedName>
</protein>
<dbReference type="EMBL" id="ATHO01000156">
    <property type="protein sequence ID" value="EQB01219.1"/>
    <property type="molecule type" value="Genomic_DNA"/>
</dbReference>
<sequence>MLDAAAIEKLTGIVAAAQAAPHTIAKLTDDYPGMTVADSYAVQDALLARWQAEGRVLAGYKAGLTSKAKMDQMGVSEPSFGLLMADTIDADGGIIPTGKLIHPRAEAEIAFVMKDELAGAAVSIGDVIAATDFVQPALEIIDSRFEKFKFDLVSVIADNGSSARFLLGGRPRRPQELDLRTIGILLERNGEVAAMASSGAVLGHPARAVQMLVAWLHARGRTLPAGSIVLTGGATEAIPVTKGDAIAARFQDMGGISVRMER</sequence>
<dbReference type="PANTHER" id="PTHR30143:SF0">
    <property type="entry name" value="2-KETO-4-PENTENOATE HYDRATASE"/>
    <property type="match status" value="1"/>
</dbReference>
<dbReference type="Proteomes" id="UP000015525">
    <property type="component" value="Unassembled WGS sequence"/>
</dbReference>
<comment type="caution">
    <text evidence="1">The sequence shown here is derived from an EMBL/GenBank/DDBJ whole genome shotgun (WGS) entry which is preliminary data.</text>
</comment>
<dbReference type="GO" id="GO:0005737">
    <property type="term" value="C:cytoplasm"/>
    <property type="evidence" value="ECO:0007669"/>
    <property type="project" value="TreeGrafter"/>
</dbReference>
<dbReference type="PATRIC" id="fig|1329909.3.peg.3453"/>
<name>T0HUM6_9SPHN</name>
<dbReference type="SUPFAM" id="SSF56529">
    <property type="entry name" value="FAH"/>
    <property type="match status" value="1"/>
</dbReference>
<gene>
    <name evidence="1" type="ORF">L288_17945</name>
</gene>
<evidence type="ECO:0000313" key="2">
    <source>
        <dbReference type="Proteomes" id="UP000015525"/>
    </source>
</evidence>
<organism evidence="1 2">
    <name type="scientific">Sphingobium quisquiliarum P25</name>
    <dbReference type="NCBI Taxonomy" id="1329909"/>
    <lineage>
        <taxon>Bacteria</taxon>
        <taxon>Pseudomonadati</taxon>
        <taxon>Pseudomonadota</taxon>
        <taxon>Alphaproteobacteria</taxon>
        <taxon>Sphingomonadales</taxon>
        <taxon>Sphingomonadaceae</taxon>
        <taxon>Sphingobium</taxon>
    </lineage>
</organism>
<accession>T0HUM6</accession>
<dbReference type="InterPro" id="IPR050772">
    <property type="entry name" value="Hydratase-Decarb/MhpD_sf"/>
</dbReference>
<evidence type="ECO:0008006" key="3">
    <source>
        <dbReference type="Google" id="ProtNLM"/>
    </source>
</evidence>
<dbReference type="InterPro" id="IPR036663">
    <property type="entry name" value="Fumarylacetoacetase_C_sf"/>
</dbReference>
<dbReference type="AlphaFoldDB" id="T0HUM6"/>
<dbReference type="GO" id="GO:0008684">
    <property type="term" value="F:2-oxopent-4-enoate hydratase activity"/>
    <property type="evidence" value="ECO:0007669"/>
    <property type="project" value="TreeGrafter"/>
</dbReference>
<dbReference type="Gene3D" id="3.90.850.10">
    <property type="entry name" value="Fumarylacetoacetase-like, C-terminal domain"/>
    <property type="match status" value="1"/>
</dbReference>
<keyword evidence="2" id="KW-1185">Reference proteome</keyword>
<proteinExistence type="predicted"/>
<dbReference type="RefSeq" id="WP_021239619.1">
    <property type="nucleotide sequence ID" value="NZ_ATHO01000156.1"/>
</dbReference>
<reference evidence="1 2" key="1">
    <citation type="journal article" date="2013" name="Genome Announc.">
        <title>Draft Genome Sequence of Sphingobium quisquiliarum Strain P25T, a Novel Hexachlorocyclohexane (HCH)-Degrading Bacterium Isolated from an HCH Dumpsite.</title>
        <authorList>
            <person name="Kumar Singh A."/>
            <person name="Sangwan N."/>
            <person name="Sharma A."/>
            <person name="Gupta V."/>
            <person name="Khurana J.P."/>
            <person name="Lal R."/>
        </authorList>
    </citation>
    <scope>NUCLEOTIDE SEQUENCE [LARGE SCALE GENOMIC DNA]</scope>
    <source>
        <strain evidence="1 2">P25</strain>
    </source>
</reference>
<dbReference type="PANTHER" id="PTHR30143">
    <property type="entry name" value="ACID HYDRATASE"/>
    <property type="match status" value="1"/>
</dbReference>